<dbReference type="AlphaFoldDB" id="A0A2N3PQC1"/>
<dbReference type="SUPFAM" id="SSF54523">
    <property type="entry name" value="Pili subunits"/>
    <property type="match status" value="1"/>
</dbReference>
<keyword evidence="1" id="KW-1133">Transmembrane helix</keyword>
<evidence type="ECO:0000313" key="2">
    <source>
        <dbReference type="EMBL" id="PKU22603.1"/>
    </source>
</evidence>
<proteinExistence type="predicted"/>
<evidence type="ECO:0000256" key="1">
    <source>
        <dbReference type="SAM" id="Phobius"/>
    </source>
</evidence>
<dbReference type="InterPro" id="IPR045584">
    <property type="entry name" value="Pilin-like"/>
</dbReference>
<dbReference type="PROSITE" id="PS00409">
    <property type="entry name" value="PROKAR_NTER_METHYL"/>
    <property type="match status" value="1"/>
</dbReference>
<dbReference type="Proteomes" id="UP000233293">
    <property type="component" value="Unassembled WGS sequence"/>
</dbReference>
<dbReference type="InterPro" id="IPR012902">
    <property type="entry name" value="N_methyl_site"/>
</dbReference>
<keyword evidence="3" id="KW-1185">Reference proteome</keyword>
<feature type="transmembrane region" description="Helical" evidence="1">
    <location>
        <begin position="6"/>
        <end position="27"/>
    </location>
</feature>
<keyword evidence="1" id="KW-0812">Transmembrane</keyword>
<accession>A0A2N3PQC1</accession>
<keyword evidence="1" id="KW-0472">Membrane</keyword>
<dbReference type="OrthoDB" id="7267284at2"/>
<dbReference type="EMBL" id="PIUM01000029">
    <property type="protein sequence ID" value="PKU22603.1"/>
    <property type="molecule type" value="Genomic_DNA"/>
</dbReference>
<evidence type="ECO:0008006" key="4">
    <source>
        <dbReference type="Google" id="ProtNLM"/>
    </source>
</evidence>
<dbReference type="RefSeq" id="WP_101252536.1">
    <property type="nucleotide sequence ID" value="NZ_PIUM01000029.1"/>
</dbReference>
<reference evidence="3" key="1">
    <citation type="submission" date="2017-12" db="EMBL/GenBank/DDBJ databases">
        <title>Draft genome sequence of Telmatospirillum siberiense 26-4b1T, an acidotolerant peatland alphaproteobacterium potentially involved in sulfur cycling.</title>
        <authorList>
            <person name="Hausmann B."/>
            <person name="Pjevac P."/>
            <person name="Schreck K."/>
            <person name="Herbold C.W."/>
            <person name="Daims H."/>
            <person name="Wagner M."/>
            <person name="Pester M."/>
            <person name="Loy A."/>
        </authorList>
    </citation>
    <scope>NUCLEOTIDE SEQUENCE [LARGE SCALE GENOMIC DNA]</scope>
    <source>
        <strain evidence="3">26-4b1</strain>
    </source>
</reference>
<sequence>MRSDAGFTLLEILIGLAVLGLLMAGLAQGMQYGFKVWDAQAATIARRDRLDAVDRALRQLIAQTNAREGEGATSFEGETGRVSFTTQLPAALASVSRRADATLLVENHRLILRWTPHLHATRLAGPRTPGETELLSGVEKVEFSYWKPAGAEGAAGGWQTSWSDRQPPELVRIRILFPPGESRRWPDIIAARQREPDRQ</sequence>
<protein>
    <recommendedName>
        <fullName evidence="4">Type II secretion system protein J</fullName>
    </recommendedName>
</protein>
<evidence type="ECO:0000313" key="3">
    <source>
        <dbReference type="Proteomes" id="UP000233293"/>
    </source>
</evidence>
<organism evidence="2 3">
    <name type="scientific">Telmatospirillum siberiense</name>
    <dbReference type="NCBI Taxonomy" id="382514"/>
    <lineage>
        <taxon>Bacteria</taxon>
        <taxon>Pseudomonadati</taxon>
        <taxon>Pseudomonadota</taxon>
        <taxon>Alphaproteobacteria</taxon>
        <taxon>Rhodospirillales</taxon>
        <taxon>Rhodospirillaceae</taxon>
        <taxon>Telmatospirillum</taxon>
    </lineage>
</organism>
<name>A0A2N3PQC1_9PROT</name>
<comment type="caution">
    <text evidence="2">The sequence shown here is derived from an EMBL/GenBank/DDBJ whole genome shotgun (WGS) entry which is preliminary data.</text>
</comment>
<dbReference type="NCBIfam" id="TIGR02532">
    <property type="entry name" value="IV_pilin_GFxxxE"/>
    <property type="match status" value="1"/>
</dbReference>
<gene>
    <name evidence="2" type="ORF">CWS72_20645</name>
</gene>
<dbReference type="Pfam" id="PF07963">
    <property type="entry name" value="N_methyl"/>
    <property type="match status" value="1"/>
</dbReference>